<accession>A0A2S4RTX0</accession>
<dbReference type="OrthoDB" id="7058271at2"/>
<evidence type="ECO:0000313" key="3">
    <source>
        <dbReference type="Proteomes" id="UP000237003"/>
    </source>
</evidence>
<feature type="transmembrane region" description="Helical" evidence="1">
    <location>
        <begin position="168"/>
        <end position="186"/>
    </location>
</feature>
<dbReference type="AlphaFoldDB" id="A0A2S4RTX0"/>
<keyword evidence="1" id="KW-1133">Transmembrane helix</keyword>
<gene>
    <name evidence="2" type="ORF">C3430_18750</name>
</gene>
<feature type="transmembrane region" description="Helical" evidence="1">
    <location>
        <begin position="221"/>
        <end position="239"/>
    </location>
</feature>
<sequence length="268" mass="29691">MHELPLLIFTLLVQGSVGLTLFMALSSGNRSRLLPPMLIACIMGGLGLVASTLHLGHPLNAFYALRHMESSWLSREIVFASIYLAILGIATLLVLLKKQPSRVLLVIATAFGLIDVFCMGAIYYHSSVITWQHFNTWLMFFGTSGILGAIVMSWLIANRSDTPEMMKLLRTAAVLVVAITVVRLLAQPEYIRYLSLTEMNNIVTLPHQSLEAFRQFSHLRILAWGVSVIGTLLFAIGAWRSCRGGILFGSLGLVVAEVLLRFMFFSIH</sequence>
<evidence type="ECO:0000313" key="2">
    <source>
        <dbReference type="EMBL" id="POU63433.1"/>
    </source>
</evidence>
<feature type="transmembrane region" description="Helical" evidence="1">
    <location>
        <begin position="103"/>
        <end position="124"/>
    </location>
</feature>
<dbReference type="GO" id="GO:0009389">
    <property type="term" value="F:dimethyl sulfoxide reductase activity"/>
    <property type="evidence" value="ECO:0007669"/>
    <property type="project" value="TreeGrafter"/>
</dbReference>
<reference evidence="2 3" key="1">
    <citation type="submission" date="2018-01" db="EMBL/GenBank/DDBJ databases">
        <title>Complete genome sequences of 14 Citrobacter spp. isolated from plant in Canada.</title>
        <authorList>
            <person name="Bhandare S.G."/>
            <person name="Colavecchio A."/>
            <person name="Jeukens J."/>
            <person name="Emond-Rheault J.-G."/>
            <person name="Freschi L."/>
            <person name="Hamel J."/>
            <person name="Kukavica-Ibrulj I."/>
            <person name="Levesque R."/>
            <person name="Goodridge L."/>
        </authorList>
    </citation>
    <scope>NUCLEOTIDE SEQUENCE [LARGE SCALE GENOMIC DNA]</scope>
    <source>
        <strain evidence="2 3">S1285</strain>
    </source>
</reference>
<feature type="transmembrane region" description="Helical" evidence="1">
    <location>
        <begin position="246"/>
        <end position="267"/>
    </location>
</feature>
<feature type="transmembrane region" description="Helical" evidence="1">
    <location>
        <begin position="77"/>
        <end position="96"/>
    </location>
</feature>
<dbReference type="GO" id="GO:0019645">
    <property type="term" value="P:anaerobic electron transport chain"/>
    <property type="evidence" value="ECO:0007669"/>
    <property type="project" value="InterPro"/>
</dbReference>
<keyword evidence="1" id="KW-0472">Membrane</keyword>
<dbReference type="InterPro" id="IPR007059">
    <property type="entry name" value="DmsC"/>
</dbReference>
<dbReference type="PANTHER" id="PTHR38095">
    <property type="entry name" value="ANAEROBIC DIMETHYL SULFOXIDE REDUCTASE CHAIN YNFH"/>
    <property type="match status" value="1"/>
</dbReference>
<organism evidence="2 3">
    <name type="scientific">Citrobacter amalonaticus</name>
    <dbReference type="NCBI Taxonomy" id="35703"/>
    <lineage>
        <taxon>Bacteria</taxon>
        <taxon>Pseudomonadati</taxon>
        <taxon>Pseudomonadota</taxon>
        <taxon>Gammaproteobacteria</taxon>
        <taxon>Enterobacterales</taxon>
        <taxon>Enterobacteriaceae</taxon>
        <taxon>Citrobacter</taxon>
    </lineage>
</organism>
<dbReference type="GO" id="GO:0005886">
    <property type="term" value="C:plasma membrane"/>
    <property type="evidence" value="ECO:0007669"/>
    <property type="project" value="TreeGrafter"/>
</dbReference>
<name>A0A2S4RTX0_CITAM</name>
<feature type="transmembrane region" description="Helical" evidence="1">
    <location>
        <begin position="37"/>
        <end position="57"/>
    </location>
</feature>
<dbReference type="GO" id="GO:0009390">
    <property type="term" value="C:dimethyl sulfoxide reductase complex"/>
    <property type="evidence" value="ECO:0007669"/>
    <property type="project" value="TreeGrafter"/>
</dbReference>
<dbReference type="PANTHER" id="PTHR38095:SF2">
    <property type="entry name" value="ANAEROBIC DIMETHYL SULFOXIDE REDUCTASE CHAIN C"/>
    <property type="match status" value="1"/>
</dbReference>
<feature type="transmembrane region" description="Helical" evidence="1">
    <location>
        <begin position="136"/>
        <end position="156"/>
    </location>
</feature>
<dbReference type="RefSeq" id="WP_103777783.1">
    <property type="nucleotide sequence ID" value="NZ_PQLX01000007.1"/>
</dbReference>
<evidence type="ECO:0000256" key="1">
    <source>
        <dbReference type="SAM" id="Phobius"/>
    </source>
</evidence>
<dbReference type="EMBL" id="PQLX01000007">
    <property type="protein sequence ID" value="POU63433.1"/>
    <property type="molecule type" value="Genomic_DNA"/>
</dbReference>
<comment type="caution">
    <text evidence="2">The sequence shown here is derived from an EMBL/GenBank/DDBJ whole genome shotgun (WGS) entry which is preliminary data.</text>
</comment>
<dbReference type="Proteomes" id="UP000237003">
    <property type="component" value="Unassembled WGS sequence"/>
</dbReference>
<protein>
    <submittedName>
        <fullName evidence="2">Dimethyl sulfoxide reductase</fullName>
    </submittedName>
</protein>
<feature type="transmembrane region" description="Helical" evidence="1">
    <location>
        <begin position="6"/>
        <end position="25"/>
    </location>
</feature>
<proteinExistence type="predicted"/>
<dbReference type="Pfam" id="PF04976">
    <property type="entry name" value="DmsC"/>
    <property type="match status" value="1"/>
</dbReference>
<keyword evidence="1" id="KW-0812">Transmembrane</keyword>